<evidence type="ECO:0000256" key="25">
    <source>
        <dbReference type="SAM" id="MobiDB-lite"/>
    </source>
</evidence>
<keyword evidence="16" id="KW-0811">Translocation</keyword>
<dbReference type="Gene3D" id="1.25.40.990">
    <property type="match status" value="1"/>
</dbReference>
<gene>
    <name evidence="27" type="ORF">SPHA_56559</name>
</gene>
<dbReference type="Proteomes" id="UP000597762">
    <property type="component" value="Unassembled WGS sequence"/>
</dbReference>
<comment type="caution">
    <text evidence="27">The sequence shown here is derived from an EMBL/GenBank/DDBJ whole genome shotgun (WGS) entry which is preliminary data.</text>
</comment>
<keyword evidence="10" id="KW-0597">Phosphoprotein</keyword>
<dbReference type="InterPro" id="IPR000717">
    <property type="entry name" value="PCI_dom"/>
</dbReference>
<keyword evidence="13" id="KW-0391">Immunity</keyword>
<evidence type="ECO:0000313" key="27">
    <source>
        <dbReference type="EMBL" id="CAE1303774.1"/>
    </source>
</evidence>
<evidence type="ECO:0000256" key="9">
    <source>
        <dbReference type="ARBA" id="ARBA00022490"/>
    </source>
</evidence>
<dbReference type="GO" id="GO:0005737">
    <property type="term" value="C:cytoplasm"/>
    <property type="evidence" value="ECO:0007669"/>
    <property type="project" value="UniProtKB-SubCell"/>
</dbReference>
<dbReference type="InterPro" id="IPR005062">
    <property type="entry name" value="SAC3/GANP/THP3_conserved"/>
</dbReference>
<dbReference type="InterPro" id="IPR031907">
    <property type="entry name" value="MCM3AP_GANP"/>
</dbReference>
<dbReference type="GO" id="GO:0006406">
    <property type="term" value="P:mRNA export from nucleus"/>
    <property type="evidence" value="ECO:0007669"/>
    <property type="project" value="TreeGrafter"/>
</dbReference>
<dbReference type="InterPro" id="IPR035979">
    <property type="entry name" value="RBD_domain_sf"/>
</dbReference>
<evidence type="ECO:0000256" key="23">
    <source>
        <dbReference type="ARBA" id="ARBA00069544"/>
    </source>
</evidence>
<feature type="domain" description="PCI" evidence="26">
    <location>
        <begin position="510"/>
        <end position="693"/>
    </location>
</feature>
<proteinExistence type="inferred from homology"/>
<feature type="compositionally biased region" description="Low complexity" evidence="25">
    <location>
        <begin position="784"/>
        <end position="801"/>
    </location>
</feature>
<feature type="compositionally biased region" description="Basic and acidic residues" evidence="25">
    <location>
        <begin position="63"/>
        <end position="75"/>
    </location>
</feature>
<dbReference type="OrthoDB" id="21502at2759"/>
<keyword evidence="28" id="KW-1185">Reference proteome</keyword>
<keyword evidence="20" id="KW-0012">Acyltransferase</keyword>
<keyword evidence="7" id="KW-0158">Chromosome</keyword>
<evidence type="ECO:0000256" key="13">
    <source>
        <dbReference type="ARBA" id="ARBA00022859"/>
    </source>
</evidence>
<evidence type="ECO:0000256" key="6">
    <source>
        <dbReference type="ARBA" id="ARBA00022448"/>
    </source>
</evidence>
<feature type="coiled-coil region" evidence="24">
    <location>
        <begin position="944"/>
        <end position="1028"/>
    </location>
</feature>
<keyword evidence="17 24" id="KW-0175">Coiled coil</keyword>
<keyword evidence="12" id="KW-0509">mRNA transport</keyword>
<keyword evidence="8" id="KW-0488">Methylation</keyword>
<evidence type="ECO:0000256" key="19">
    <source>
        <dbReference type="ARBA" id="ARBA00023242"/>
    </source>
</evidence>
<evidence type="ECO:0000256" key="17">
    <source>
        <dbReference type="ARBA" id="ARBA00023054"/>
    </source>
</evidence>
<dbReference type="GO" id="GO:0005643">
    <property type="term" value="C:nuclear pore"/>
    <property type="evidence" value="ECO:0007669"/>
    <property type="project" value="UniProtKB-SubCell"/>
</dbReference>
<dbReference type="SMART" id="SM00360">
    <property type="entry name" value="RRM"/>
    <property type="match status" value="1"/>
</dbReference>
<keyword evidence="14" id="KW-0653">Protein transport</keyword>
<dbReference type="Gene3D" id="3.30.70.330">
    <property type="match status" value="1"/>
</dbReference>
<feature type="region of interest" description="Disordered" evidence="25">
    <location>
        <begin position="1"/>
        <end position="89"/>
    </location>
</feature>
<keyword evidence="19" id="KW-0539">Nucleus</keyword>
<evidence type="ECO:0000256" key="16">
    <source>
        <dbReference type="ARBA" id="ARBA00023010"/>
    </source>
</evidence>
<evidence type="ECO:0000256" key="7">
    <source>
        <dbReference type="ARBA" id="ARBA00022454"/>
    </source>
</evidence>
<keyword evidence="9" id="KW-0963">Cytoplasm</keyword>
<keyword evidence="18" id="KW-0906">Nuclear pore complex</keyword>
<dbReference type="GO" id="GO:0070390">
    <property type="term" value="C:transcription export complex 2"/>
    <property type="evidence" value="ECO:0007669"/>
    <property type="project" value="TreeGrafter"/>
</dbReference>
<dbReference type="EC" id="2.3.1.48" evidence="5"/>
<dbReference type="EMBL" id="CAHIKZ030003744">
    <property type="protein sequence ID" value="CAE1303774.1"/>
    <property type="molecule type" value="Genomic_DNA"/>
</dbReference>
<dbReference type="GO" id="GO:0061733">
    <property type="term" value="F:protein-lysine-acetyltransferase activity"/>
    <property type="evidence" value="ECO:0007669"/>
    <property type="project" value="UniProtKB-EC"/>
</dbReference>
<dbReference type="InterPro" id="IPR045107">
    <property type="entry name" value="SAC3/GANP/THP3"/>
</dbReference>
<keyword evidence="11" id="KW-0808">Transferase</keyword>
<evidence type="ECO:0000256" key="11">
    <source>
        <dbReference type="ARBA" id="ARBA00022679"/>
    </source>
</evidence>
<name>A0A812DMA0_ACAPH</name>
<dbReference type="GO" id="GO:0005654">
    <property type="term" value="C:nucleoplasm"/>
    <property type="evidence" value="ECO:0007669"/>
    <property type="project" value="UniProtKB-SubCell"/>
</dbReference>
<evidence type="ECO:0000256" key="21">
    <source>
        <dbReference type="ARBA" id="ARBA00038443"/>
    </source>
</evidence>
<evidence type="ECO:0000256" key="12">
    <source>
        <dbReference type="ARBA" id="ARBA00022816"/>
    </source>
</evidence>
<comment type="subcellular location">
    <subcellularLocation>
        <location evidence="1">Chromosome</location>
    </subcellularLocation>
    <subcellularLocation>
        <location evidence="2">Cytoplasm</location>
    </subcellularLocation>
    <subcellularLocation>
        <location evidence="3">Nucleus</location>
        <location evidence="3">Nuclear pore complex</location>
    </subcellularLocation>
    <subcellularLocation>
        <location evidence="4">Nucleus</location>
        <location evidence="4">Nucleoplasm</location>
    </subcellularLocation>
</comment>
<dbReference type="GO" id="GO:0003723">
    <property type="term" value="F:RNA binding"/>
    <property type="evidence" value="ECO:0007669"/>
    <property type="project" value="InterPro"/>
</dbReference>
<evidence type="ECO:0000256" key="3">
    <source>
        <dbReference type="ARBA" id="ARBA00004567"/>
    </source>
</evidence>
<organism evidence="27 28">
    <name type="scientific">Acanthosepion pharaonis</name>
    <name type="common">Pharaoh cuttlefish</name>
    <name type="synonym">Sepia pharaonis</name>
    <dbReference type="NCBI Taxonomy" id="158019"/>
    <lineage>
        <taxon>Eukaryota</taxon>
        <taxon>Metazoa</taxon>
        <taxon>Spiralia</taxon>
        <taxon>Lophotrochozoa</taxon>
        <taxon>Mollusca</taxon>
        <taxon>Cephalopoda</taxon>
        <taxon>Coleoidea</taxon>
        <taxon>Decapodiformes</taxon>
        <taxon>Sepiida</taxon>
        <taxon>Sepiina</taxon>
        <taxon>Sepiidae</taxon>
        <taxon>Acanthosepion</taxon>
    </lineage>
</organism>
<dbReference type="InterPro" id="IPR012677">
    <property type="entry name" value="Nucleotide-bd_a/b_plait_sf"/>
</dbReference>
<evidence type="ECO:0000256" key="22">
    <source>
        <dbReference type="ARBA" id="ARBA00055631"/>
    </source>
</evidence>
<dbReference type="FunFam" id="1.25.40.990:FF:000003">
    <property type="entry name" value="germinal-center associated nuclear protein isoform X2"/>
    <property type="match status" value="1"/>
</dbReference>
<feature type="compositionally biased region" description="Polar residues" evidence="25">
    <location>
        <begin position="1"/>
        <end position="12"/>
    </location>
</feature>
<accession>A0A812DMA0</accession>
<evidence type="ECO:0000256" key="20">
    <source>
        <dbReference type="ARBA" id="ARBA00023315"/>
    </source>
</evidence>
<evidence type="ECO:0000313" key="28">
    <source>
        <dbReference type="Proteomes" id="UP000597762"/>
    </source>
</evidence>
<keyword evidence="15" id="KW-0007">Acetylation</keyword>
<keyword evidence="6" id="KW-0813">Transport</keyword>
<comment type="similarity">
    <text evidence="21">Belongs to the SAC3 family.</text>
</comment>
<dbReference type="PROSITE" id="PS50250">
    <property type="entry name" value="PCI"/>
    <property type="match status" value="1"/>
</dbReference>
<feature type="region of interest" description="Disordered" evidence="25">
    <location>
        <begin position="174"/>
        <end position="196"/>
    </location>
</feature>
<evidence type="ECO:0000256" key="18">
    <source>
        <dbReference type="ARBA" id="ARBA00023132"/>
    </source>
</evidence>
<evidence type="ECO:0000256" key="24">
    <source>
        <dbReference type="SAM" id="Coils"/>
    </source>
</evidence>
<sequence>MESEEGTSSSARASKITPFGRLYSEMDSELKPASSRLFKKNETDNTNDNSLLRRRTLWNKPKTAGDKTSDADQSRQSKRTTFPRQMSEDDESKVALICKNIPSNFNRGAILHKHFSRFGKIARIIPNPPKRSANVHFKDHESAYNAKYEGTVLAPGVRIQIFWHAGTRRTSTSYKDLDAAPSESEVRNLSSTQSKSSKSATVLKKRLWFSNDVEEELQLMAGTNDIKEELVNTLNRPDDMPFILPPPLAPETTATSLSRSSRSYSHRSKTVSGALQSSSTSPEKKIPVSMTEKKMGHMVPPKSTTNLPLRKTESTISSAKQSDVDSAKVSIAAAHVKLLDLYDRAVRKQMKKKSTLASATVLVGTCPDMCPEKERYDREAKRRLHVFEIMAGTENLPYPKADHARVVKEYSRSSADQEEPLLHELRPALVLVRTMTYLLTEIANKGQNGNWPEWYDFLWDRTRGIRKDITQQMMCNVEAVAMIEKCARFHIFSAERLCEEEMSAFSHKINDENLTKCLQSLKYLYADMERKNKVYFETEAEFRAYVVLMNLNEGDMLREVQTLRLDILSSPEIQFALQVYTAINSNNYIKFFKLIRKATFLNACILHRYFAQVRSKALMILMRALSLSSRPVPFPLCKLVETLGFESITQAAAFCRHYGFIVENSDVLLDRASFVEPETAPEPQRSITLVESKCMWTIGEVINGGPLPPHELLTPTTSFDKDGNIKPEMMARNVKEKNETVTDKKVKSEVAVPAEIPPQPFGVALEALSSPPSQVEFKPEPQTQYEPPSFQEQSSQEQHSSILETKPQKDLTELPKMEEYQCHIPRPGLSTDPVHIQSEVATIPATKVPTTQSSAMHAAYIKQLTLDMIKELAREMFLEVIGEFATSIAEESVQNVEVLKIIADEIFQQTQCTTVDSLLRELSQQVCEEISLEQQQLLEKMIQEKKLFEEKKKAEAAALQKQKEQEVKRLAEVQKRLAEQREQEERTKRVTDEIVQEILETYLEDEVKQISNEQMEQVEKELKEQTIEECSQQAKTDILHKVIDEMCSSVCHEVYAMDMELRLKKLRLKELEYCICLYRMSKVLQQWKKACIRQEQRRYSLQTFPSCPSLVPVTEQLKKLCGPEHSGIVDETLMLNKRARLSIESPICISRRDAYLPAALTLCRLRRHLMQQKAWYPLDIQATVGKELLASSNWEFSDMFNSSINKNESRLYWKLLISFPELDEEADDVYTLSSLELCDWLKSKLTKGALPDSTAEDKLAVLSLYKLQLNEQVNSFSARKMLHLCIRGVTGILDHEDVEYIETEKLFLGTSGLLYILPVMKMPEENEDIDNEEEEVSIQWFHFYGAFFCFL</sequence>
<feature type="region of interest" description="Disordered" evidence="25">
    <location>
        <begin position="770"/>
        <end position="810"/>
    </location>
</feature>
<dbReference type="Pfam" id="PF03399">
    <property type="entry name" value="SAC3_GANP"/>
    <property type="match status" value="1"/>
</dbReference>
<feature type="region of interest" description="Disordered" evidence="25">
    <location>
        <begin position="246"/>
        <end position="286"/>
    </location>
</feature>
<dbReference type="InterPro" id="IPR000504">
    <property type="entry name" value="RRM_dom"/>
</dbReference>
<protein>
    <recommendedName>
        <fullName evidence="23">Germinal-center associated nuclear protein</fullName>
        <ecNumber evidence="5">2.3.1.48</ecNumber>
    </recommendedName>
</protein>
<dbReference type="GO" id="GO:0002376">
    <property type="term" value="P:immune system process"/>
    <property type="evidence" value="ECO:0007669"/>
    <property type="project" value="UniProtKB-KW"/>
</dbReference>
<comment type="function">
    <text evidence="22">As a component of the TREX-2 complex, involved in the export of mRNAs to the cytoplasm through the nuclear pores. Through the acetylation of histones, affects the assembly of nucleosomes at immunoglobulin variable region genes and promotes the recruitment and positioning of transcription complex to favor DNA cytosine deaminase AICDA/AID targeting, hence promoting somatic hypermutations.</text>
</comment>
<evidence type="ECO:0000256" key="10">
    <source>
        <dbReference type="ARBA" id="ARBA00022553"/>
    </source>
</evidence>
<dbReference type="GO" id="GO:0005694">
    <property type="term" value="C:chromosome"/>
    <property type="evidence" value="ECO:0007669"/>
    <property type="project" value="UniProtKB-SubCell"/>
</dbReference>
<dbReference type="PANTHER" id="PTHR12436:SF3">
    <property type="entry name" value="GERMINAL-CENTER ASSOCIATED NUCLEAR PROTEIN"/>
    <property type="match status" value="1"/>
</dbReference>
<dbReference type="Pfam" id="PF16769">
    <property type="entry name" value="MCM3AP_GANP"/>
    <property type="match status" value="1"/>
</dbReference>
<dbReference type="GO" id="GO:0015031">
    <property type="term" value="P:protein transport"/>
    <property type="evidence" value="ECO:0007669"/>
    <property type="project" value="UniProtKB-KW"/>
</dbReference>
<feature type="compositionally biased region" description="Low complexity" evidence="25">
    <location>
        <begin position="250"/>
        <end position="263"/>
    </location>
</feature>
<evidence type="ECO:0000256" key="14">
    <source>
        <dbReference type="ARBA" id="ARBA00022927"/>
    </source>
</evidence>
<reference evidence="27" key="1">
    <citation type="submission" date="2021-01" db="EMBL/GenBank/DDBJ databases">
        <authorList>
            <person name="Li R."/>
            <person name="Bekaert M."/>
        </authorList>
    </citation>
    <scope>NUCLEOTIDE SEQUENCE</scope>
    <source>
        <strain evidence="27">Farmed</strain>
    </source>
</reference>
<evidence type="ECO:0000256" key="1">
    <source>
        <dbReference type="ARBA" id="ARBA00004286"/>
    </source>
</evidence>
<evidence type="ECO:0000256" key="4">
    <source>
        <dbReference type="ARBA" id="ARBA00004642"/>
    </source>
</evidence>
<evidence type="ECO:0000256" key="2">
    <source>
        <dbReference type="ARBA" id="ARBA00004496"/>
    </source>
</evidence>
<dbReference type="SUPFAM" id="SSF54928">
    <property type="entry name" value="RNA-binding domain, RBD"/>
    <property type="match status" value="1"/>
</dbReference>
<evidence type="ECO:0000256" key="15">
    <source>
        <dbReference type="ARBA" id="ARBA00022990"/>
    </source>
</evidence>
<dbReference type="PANTHER" id="PTHR12436">
    <property type="entry name" value="80 KDA MCM3-ASSOCIATED PROTEIN"/>
    <property type="match status" value="1"/>
</dbReference>
<evidence type="ECO:0000259" key="26">
    <source>
        <dbReference type="PROSITE" id="PS50250"/>
    </source>
</evidence>
<evidence type="ECO:0000256" key="8">
    <source>
        <dbReference type="ARBA" id="ARBA00022481"/>
    </source>
</evidence>
<evidence type="ECO:0000256" key="5">
    <source>
        <dbReference type="ARBA" id="ARBA00013184"/>
    </source>
</evidence>